<reference evidence="3" key="1">
    <citation type="journal article" date="2015" name="Nature">
        <title>Complex archaea that bridge the gap between prokaryotes and eukaryotes.</title>
        <authorList>
            <person name="Spang A."/>
            <person name="Saw J.H."/>
            <person name="Jorgensen S.L."/>
            <person name="Zaremba-Niedzwiedzka K."/>
            <person name="Martijn J."/>
            <person name="Lind A.E."/>
            <person name="van Eijk R."/>
            <person name="Schleper C."/>
            <person name="Guy L."/>
            <person name="Ettema T.J."/>
        </authorList>
    </citation>
    <scope>NUCLEOTIDE SEQUENCE</scope>
</reference>
<organism evidence="3">
    <name type="scientific">marine sediment metagenome</name>
    <dbReference type="NCBI Taxonomy" id="412755"/>
    <lineage>
        <taxon>unclassified sequences</taxon>
        <taxon>metagenomes</taxon>
        <taxon>ecological metagenomes</taxon>
    </lineage>
</organism>
<accession>A0A0F9P867</accession>
<gene>
    <name evidence="3" type="ORF">LCGC14_0857990</name>
</gene>
<name>A0A0F9P867_9ZZZZ</name>
<feature type="domain" description="Putative DNA-binding" evidence="1">
    <location>
        <begin position="13"/>
        <end position="98"/>
    </location>
</feature>
<dbReference type="Gene3D" id="1.10.150.690">
    <property type="entry name" value="DUF2063"/>
    <property type="match status" value="1"/>
</dbReference>
<evidence type="ECO:0000313" key="3">
    <source>
        <dbReference type="EMBL" id="KKN28085.1"/>
    </source>
</evidence>
<evidence type="ECO:0000259" key="1">
    <source>
        <dbReference type="Pfam" id="PF09836"/>
    </source>
</evidence>
<dbReference type="InterPro" id="IPR018640">
    <property type="entry name" value="DUF2063"/>
</dbReference>
<dbReference type="Pfam" id="PF09836">
    <property type="entry name" value="DUF2063"/>
    <property type="match status" value="1"/>
</dbReference>
<feature type="domain" description="NGO1945-like C-terminal" evidence="2">
    <location>
        <begin position="151"/>
        <end position="244"/>
    </location>
</feature>
<evidence type="ECO:0000259" key="2">
    <source>
        <dbReference type="Pfam" id="PF22106"/>
    </source>
</evidence>
<sequence length="253" mass="29363">MSQQPKKPSFIDTQYQFAAFLRDPDNQPMPDNIEPRRMAIYRELFYNNIEGFIANGFPVLREIFSDKAWHDMIRDFMIKHHCKTPVFHEIAREFFAYLEDERDNANDPIFIQELAHYEWVELALSVLDEVENEVTINPDNLCLNAHFKTASLAWPLVYNYPVHKIGPDFQPNERSNSPVHLLVYRSKTDSIRFLELNPVSARLIDLLNERLTGQIAAEQIATELQHSNPQVVIDGAQALINDWLQRGILLATS</sequence>
<dbReference type="EMBL" id="LAZR01002590">
    <property type="protein sequence ID" value="KKN28085.1"/>
    <property type="molecule type" value="Genomic_DNA"/>
</dbReference>
<dbReference type="AlphaFoldDB" id="A0A0F9P867"/>
<proteinExistence type="predicted"/>
<dbReference type="Gene3D" id="3.90.930.50">
    <property type="match status" value="1"/>
</dbReference>
<protein>
    <submittedName>
        <fullName evidence="3">Uncharacterized protein</fullName>
    </submittedName>
</protein>
<dbReference type="Pfam" id="PF22106">
    <property type="entry name" value="NGO1945_C"/>
    <property type="match status" value="1"/>
</dbReference>
<dbReference type="InterPro" id="IPR054098">
    <property type="entry name" value="NGO1945-like_C"/>
</dbReference>
<dbReference type="InterPro" id="IPR044922">
    <property type="entry name" value="DUF2063_N_sf"/>
</dbReference>
<comment type="caution">
    <text evidence="3">The sequence shown here is derived from an EMBL/GenBank/DDBJ whole genome shotgun (WGS) entry which is preliminary data.</text>
</comment>